<sequence length="87" mass="9776">MASLSISSCWSIAWFVMSRPMASSMITCARRRDLCRLSSTSGAFGLQLFVMKKFMDLEASSPRTAERIISIREISPQEDNPADVREL</sequence>
<evidence type="ECO:0000313" key="3">
    <source>
        <dbReference type="Proteomes" id="UP000823388"/>
    </source>
</evidence>
<organism evidence="2 3">
    <name type="scientific">Panicum virgatum</name>
    <name type="common">Blackwell switchgrass</name>
    <dbReference type="NCBI Taxonomy" id="38727"/>
    <lineage>
        <taxon>Eukaryota</taxon>
        <taxon>Viridiplantae</taxon>
        <taxon>Streptophyta</taxon>
        <taxon>Embryophyta</taxon>
        <taxon>Tracheophyta</taxon>
        <taxon>Spermatophyta</taxon>
        <taxon>Magnoliopsida</taxon>
        <taxon>Liliopsida</taxon>
        <taxon>Poales</taxon>
        <taxon>Poaceae</taxon>
        <taxon>PACMAD clade</taxon>
        <taxon>Panicoideae</taxon>
        <taxon>Panicodae</taxon>
        <taxon>Paniceae</taxon>
        <taxon>Panicinae</taxon>
        <taxon>Panicum</taxon>
        <taxon>Panicum sect. Hiantes</taxon>
    </lineage>
</organism>
<keyword evidence="1" id="KW-0732">Signal</keyword>
<evidence type="ECO:0008006" key="4">
    <source>
        <dbReference type="Google" id="ProtNLM"/>
    </source>
</evidence>
<evidence type="ECO:0000313" key="2">
    <source>
        <dbReference type="EMBL" id="KAG2639529.1"/>
    </source>
</evidence>
<reference evidence="2" key="1">
    <citation type="submission" date="2020-05" db="EMBL/GenBank/DDBJ databases">
        <title>WGS assembly of Panicum virgatum.</title>
        <authorList>
            <person name="Lovell J.T."/>
            <person name="Jenkins J."/>
            <person name="Shu S."/>
            <person name="Juenger T.E."/>
            <person name="Schmutz J."/>
        </authorList>
    </citation>
    <scope>NUCLEOTIDE SEQUENCE</scope>
    <source>
        <strain evidence="2">AP13</strain>
    </source>
</reference>
<accession>A0A8T0W8B7</accession>
<comment type="caution">
    <text evidence="2">The sequence shown here is derived from an EMBL/GenBank/DDBJ whole genome shotgun (WGS) entry which is preliminary data.</text>
</comment>
<name>A0A8T0W8B7_PANVG</name>
<gene>
    <name evidence="2" type="ORF">PVAP13_2KG007664</name>
</gene>
<dbReference type="AlphaFoldDB" id="A0A8T0W8B7"/>
<dbReference type="Proteomes" id="UP000823388">
    <property type="component" value="Chromosome 2K"/>
</dbReference>
<keyword evidence="3" id="KW-1185">Reference proteome</keyword>
<dbReference type="EMBL" id="CM029039">
    <property type="protein sequence ID" value="KAG2639529.1"/>
    <property type="molecule type" value="Genomic_DNA"/>
</dbReference>
<protein>
    <recommendedName>
        <fullName evidence="4">Secreted protein</fullName>
    </recommendedName>
</protein>
<proteinExistence type="predicted"/>
<feature type="signal peptide" evidence="1">
    <location>
        <begin position="1"/>
        <end position="24"/>
    </location>
</feature>
<feature type="chain" id="PRO_5035725676" description="Secreted protein" evidence="1">
    <location>
        <begin position="25"/>
        <end position="87"/>
    </location>
</feature>
<evidence type="ECO:0000256" key="1">
    <source>
        <dbReference type="SAM" id="SignalP"/>
    </source>
</evidence>